<reference evidence="2 3" key="1">
    <citation type="submission" date="2019-07" db="EMBL/GenBank/DDBJ databases">
        <title>The pathways for chlorine oxyanion respiration interact through the shared metabolite chlorate.</title>
        <authorList>
            <person name="Barnum T.P."/>
            <person name="Cheng Y."/>
            <person name="Hill K.A."/>
            <person name="Lucas L.N."/>
            <person name="Carlson H.K."/>
            <person name="Coates J.D."/>
        </authorList>
    </citation>
    <scope>NUCLEOTIDE SEQUENCE [LARGE SCALE GENOMIC DNA]</scope>
    <source>
        <strain evidence="2 3">BK-1</strain>
    </source>
</reference>
<evidence type="ECO:0000313" key="2">
    <source>
        <dbReference type="EMBL" id="TVO69872.1"/>
    </source>
</evidence>
<dbReference type="SUPFAM" id="SSF51182">
    <property type="entry name" value="RmlC-like cupins"/>
    <property type="match status" value="1"/>
</dbReference>
<dbReference type="PANTHER" id="PTHR33271:SF22">
    <property type="entry name" value="OS04G0445200 PROTEIN"/>
    <property type="match status" value="1"/>
</dbReference>
<comment type="caution">
    <text evidence="2">The sequence shown here is derived from an EMBL/GenBank/DDBJ whole genome shotgun (WGS) entry which is preliminary data.</text>
</comment>
<dbReference type="AlphaFoldDB" id="A0A557RXI6"/>
<sequence length="90" mass="10446">MEILCEHKASPAKLEILGVFEWPIWEKEISEFPWHYDRTEVCYFLRGQVIVTPDGGEPQTFGRGDLVTFPAGLTCSWKVLKAVEKHYNFE</sequence>
<accession>A0A557RXI6</accession>
<dbReference type="CDD" id="cd02227">
    <property type="entry name" value="cupin_TM1112-like"/>
    <property type="match status" value="1"/>
</dbReference>
<proteinExistence type="predicted"/>
<dbReference type="InterPro" id="IPR008579">
    <property type="entry name" value="UGlyAH_Cupin_dom"/>
</dbReference>
<dbReference type="Proteomes" id="UP000316649">
    <property type="component" value="Unassembled WGS sequence"/>
</dbReference>
<organism evidence="2 3">
    <name type="scientific">Sedimenticola selenatireducens</name>
    <dbReference type="NCBI Taxonomy" id="191960"/>
    <lineage>
        <taxon>Bacteria</taxon>
        <taxon>Pseudomonadati</taxon>
        <taxon>Pseudomonadota</taxon>
        <taxon>Gammaproteobacteria</taxon>
        <taxon>Chromatiales</taxon>
        <taxon>Sedimenticolaceae</taxon>
        <taxon>Sedimenticola</taxon>
    </lineage>
</organism>
<dbReference type="Pfam" id="PF05899">
    <property type="entry name" value="Cupin_3"/>
    <property type="match status" value="1"/>
</dbReference>
<dbReference type="Gene3D" id="2.60.120.10">
    <property type="entry name" value="Jelly Rolls"/>
    <property type="match status" value="1"/>
</dbReference>
<evidence type="ECO:0000259" key="1">
    <source>
        <dbReference type="Pfam" id="PF05899"/>
    </source>
</evidence>
<feature type="domain" description="(S)-ureidoglycine aminohydrolase cupin" evidence="1">
    <location>
        <begin position="17"/>
        <end position="87"/>
    </location>
</feature>
<dbReference type="InterPro" id="IPR014710">
    <property type="entry name" value="RmlC-like_jellyroll"/>
</dbReference>
<keyword evidence="3" id="KW-1185">Reference proteome</keyword>
<name>A0A557RXI6_9GAMM</name>
<dbReference type="RefSeq" id="WP_144360401.1">
    <property type="nucleotide sequence ID" value="NZ_VMNH01000029.1"/>
</dbReference>
<dbReference type="PANTHER" id="PTHR33271">
    <property type="entry name" value="OS04G0445200 PROTEIN"/>
    <property type="match status" value="1"/>
</dbReference>
<dbReference type="InterPro" id="IPR011051">
    <property type="entry name" value="RmlC_Cupin_sf"/>
</dbReference>
<protein>
    <submittedName>
        <fullName evidence="2">Cupin domain-containing protein</fullName>
    </submittedName>
</protein>
<dbReference type="EMBL" id="VMNH01000029">
    <property type="protein sequence ID" value="TVO69872.1"/>
    <property type="molecule type" value="Genomic_DNA"/>
</dbReference>
<gene>
    <name evidence="2" type="ORF">FHP88_17525</name>
</gene>
<evidence type="ECO:0000313" key="3">
    <source>
        <dbReference type="Proteomes" id="UP000316649"/>
    </source>
</evidence>
<dbReference type="OrthoDB" id="9799053at2"/>